<dbReference type="AlphaFoldDB" id="A0AAW0GC51"/>
<protein>
    <submittedName>
        <fullName evidence="1">Uncharacterized protein</fullName>
    </submittedName>
</protein>
<evidence type="ECO:0000313" key="1">
    <source>
        <dbReference type="EMBL" id="KAK7688730.1"/>
    </source>
</evidence>
<dbReference type="Proteomes" id="UP001385951">
    <property type="component" value="Unassembled WGS sequence"/>
</dbReference>
<reference evidence="1 2" key="1">
    <citation type="submission" date="2022-09" db="EMBL/GenBank/DDBJ databases">
        <authorList>
            <person name="Palmer J.M."/>
        </authorList>
    </citation>
    <scope>NUCLEOTIDE SEQUENCE [LARGE SCALE GENOMIC DNA]</scope>
    <source>
        <strain evidence="1 2">DSM 7382</strain>
    </source>
</reference>
<sequence length="144" mass="16574">MEYIDAPTASKESIQALSEDEQLQLVQSTRHGIRILQYADISQHDWHRQQILICRHESSVHRVFIDFAACTQSLGGWQEHTSDDVGGSAYSLIGNGVLSQEWVAQVYGHREVWDRWANCPQELEKLYYQPDSPFMSVLGSWWHG</sequence>
<gene>
    <name evidence="1" type="ORF">QCA50_008269</name>
</gene>
<dbReference type="EMBL" id="JASBNA010000010">
    <property type="protein sequence ID" value="KAK7688730.1"/>
    <property type="molecule type" value="Genomic_DNA"/>
</dbReference>
<accession>A0AAW0GC51</accession>
<name>A0AAW0GC51_9APHY</name>
<evidence type="ECO:0000313" key="2">
    <source>
        <dbReference type="Proteomes" id="UP001385951"/>
    </source>
</evidence>
<keyword evidence="2" id="KW-1185">Reference proteome</keyword>
<comment type="caution">
    <text evidence="1">The sequence shown here is derived from an EMBL/GenBank/DDBJ whole genome shotgun (WGS) entry which is preliminary data.</text>
</comment>
<proteinExistence type="predicted"/>
<organism evidence="1 2">
    <name type="scientific">Cerrena zonata</name>
    <dbReference type="NCBI Taxonomy" id="2478898"/>
    <lineage>
        <taxon>Eukaryota</taxon>
        <taxon>Fungi</taxon>
        <taxon>Dikarya</taxon>
        <taxon>Basidiomycota</taxon>
        <taxon>Agaricomycotina</taxon>
        <taxon>Agaricomycetes</taxon>
        <taxon>Polyporales</taxon>
        <taxon>Cerrenaceae</taxon>
        <taxon>Cerrena</taxon>
    </lineage>
</organism>